<protein>
    <recommendedName>
        <fullName evidence="4">Rieske domain-containing protein</fullName>
    </recommendedName>
</protein>
<comment type="caution">
    <text evidence="2">The sequence shown here is derived from an EMBL/GenBank/DDBJ whole genome shotgun (WGS) entry which is preliminary data.</text>
</comment>
<accession>A0ABM9PND1</accession>
<gene>
    <name evidence="2" type="ORF">T190115A13A_30091</name>
</gene>
<sequence>MKKLLGIMLLALLTNCSSDTPINSCFNHSIAPISLDLNTPQLNGLLTPNGTAEISGSSRNIVLFNKGTGGSFTPYVAIDRECPSKDCSTPMIINPPVLECSCDNSKYSMLNGSIIKGTNNCEGGAKLYNVSQNGSSLQISN</sequence>
<evidence type="ECO:0000256" key="1">
    <source>
        <dbReference type="SAM" id="SignalP"/>
    </source>
</evidence>
<feature type="chain" id="PRO_5046772457" description="Rieske domain-containing protein" evidence="1">
    <location>
        <begin position="19"/>
        <end position="141"/>
    </location>
</feature>
<evidence type="ECO:0000313" key="2">
    <source>
        <dbReference type="EMBL" id="CAL2107245.1"/>
    </source>
</evidence>
<dbReference type="EMBL" id="CAXJRC010000033">
    <property type="protein sequence ID" value="CAL2107245.1"/>
    <property type="molecule type" value="Genomic_DNA"/>
</dbReference>
<feature type="signal peptide" evidence="1">
    <location>
        <begin position="1"/>
        <end position="18"/>
    </location>
</feature>
<keyword evidence="3" id="KW-1185">Reference proteome</keyword>
<dbReference type="RefSeq" id="WP_348704778.1">
    <property type="nucleotide sequence ID" value="NZ_CAXIYA010000022.1"/>
</dbReference>
<proteinExistence type="predicted"/>
<name>A0ABM9PND1_9FLAO</name>
<organism evidence="2 3">
    <name type="scientific">Tenacibaculum vairaonense</name>
    <dbReference type="NCBI Taxonomy" id="3137860"/>
    <lineage>
        <taxon>Bacteria</taxon>
        <taxon>Pseudomonadati</taxon>
        <taxon>Bacteroidota</taxon>
        <taxon>Flavobacteriia</taxon>
        <taxon>Flavobacteriales</taxon>
        <taxon>Flavobacteriaceae</taxon>
        <taxon>Tenacibaculum</taxon>
    </lineage>
</organism>
<reference evidence="2 3" key="1">
    <citation type="submission" date="2024-05" db="EMBL/GenBank/DDBJ databases">
        <authorList>
            <person name="Duchaud E."/>
        </authorList>
    </citation>
    <scope>NUCLEOTIDE SEQUENCE [LARGE SCALE GENOMIC DNA]</scope>
    <source>
        <strain evidence="2">Ena-SAMPLE-TAB-13-05-2024-13:56:06:370-140305</strain>
    </source>
</reference>
<evidence type="ECO:0008006" key="4">
    <source>
        <dbReference type="Google" id="ProtNLM"/>
    </source>
</evidence>
<dbReference type="Proteomes" id="UP001497602">
    <property type="component" value="Unassembled WGS sequence"/>
</dbReference>
<keyword evidence="1" id="KW-0732">Signal</keyword>
<evidence type="ECO:0000313" key="3">
    <source>
        <dbReference type="Proteomes" id="UP001497602"/>
    </source>
</evidence>